<comment type="catalytic activity">
    <reaction evidence="1 19">
        <text>2 a phenolic donor + H2O2 = 2 a phenolic radical donor + 2 H2O</text>
        <dbReference type="Rhea" id="RHEA:56136"/>
        <dbReference type="ChEBI" id="CHEBI:15377"/>
        <dbReference type="ChEBI" id="CHEBI:16240"/>
        <dbReference type="ChEBI" id="CHEBI:139520"/>
        <dbReference type="ChEBI" id="CHEBI:139521"/>
        <dbReference type="EC" id="1.11.1.7"/>
    </reaction>
</comment>
<sequence length="383" mass="41568">MDSRKSILLVVFLATLITLALGQTRVGFYRTSCPRVETIVQTAVRSAVNSNPTIAPGLLRMFFHDCFVNGCDASILIDGASSEKTALPNSLLRGFEVIDAAKTQLETACPGVVSCADILALAARDSVVQTGGASWQVPLGRRDGLVSRASDTASLPGFNEPINALITKFADKNLNTQDLVTLSGAHTIGTAACVLFSYRLYNYNNTNGPDPTIDPSFLPTLRNLCPNGGDGTRRVTLDTGSVGNFDNSYYRNLRNRRGVLESDAALWNNPATQTLVNRFLGIRGLAGLRFNVEFGRSMVKMGNIELKTGSQGEIRRGKRKNETGAIRRSNCCAEVIYTEVKPAPFKEKIVGIYKNLDDASTTNHVNPMVRADVEEAKNLENTK</sequence>
<dbReference type="FunFam" id="1.10.420.10:FF:000010">
    <property type="entry name" value="Peroxidase"/>
    <property type="match status" value="1"/>
</dbReference>
<feature type="binding site" description="axial binding residue" evidence="16">
    <location>
        <position position="186"/>
    </location>
    <ligand>
        <name>heme b</name>
        <dbReference type="ChEBI" id="CHEBI:60344"/>
    </ligand>
    <ligandPart>
        <name>Fe</name>
        <dbReference type="ChEBI" id="CHEBI:18248"/>
    </ligandPart>
</feature>
<dbReference type="Pfam" id="PF00141">
    <property type="entry name" value="peroxidase"/>
    <property type="match status" value="1"/>
</dbReference>
<dbReference type="GO" id="GO:0050832">
    <property type="term" value="P:defense response to fungus"/>
    <property type="evidence" value="ECO:0007669"/>
    <property type="project" value="UniProtKB-ARBA"/>
</dbReference>
<proteinExistence type="inferred from homology"/>
<keyword evidence="4 19" id="KW-0964">Secreted</keyword>
<keyword evidence="5 19" id="KW-0575">Peroxidase</keyword>
<dbReference type="GO" id="GO:0006979">
    <property type="term" value="P:response to oxidative stress"/>
    <property type="evidence" value="ECO:0007669"/>
    <property type="project" value="UniProtKB-UniRule"/>
</dbReference>
<keyword evidence="12 18" id="KW-1015">Disulfide bond</keyword>
<dbReference type="GO" id="GO:0046872">
    <property type="term" value="F:metal ion binding"/>
    <property type="evidence" value="ECO:0007669"/>
    <property type="project" value="UniProtKB-UniRule"/>
</dbReference>
<evidence type="ECO:0000256" key="16">
    <source>
        <dbReference type="PIRSR" id="PIRSR600823-3"/>
    </source>
</evidence>
<gene>
    <name evidence="21" type="ORF">CTI12_AA101860</name>
</gene>
<keyword evidence="11 16" id="KW-0408">Iron</keyword>
<evidence type="ECO:0000256" key="7">
    <source>
        <dbReference type="ARBA" id="ARBA00022723"/>
    </source>
</evidence>
<dbReference type="Gene3D" id="1.10.420.10">
    <property type="entry name" value="Peroxidase, domain 2"/>
    <property type="match status" value="1"/>
</dbReference>
<evidence type="ECO:0000256" key="12">
    <source>
        <dbReference type="ARBA" id="ARBA00023157"/>
    </source>
</evidence>
<dbReference type="OrthoDB" id="2113341at2759"/>
<evidence type="ECO:0000256" key="14">
    <source>
        <dbReference type="PIRSR" id="PIRSR600823-1"/>
    </source>
</evidence>
<evidence type="ECO:0000313" key="21">
    <source>
        <dbReference type="EMBL" id="PWA90362.1"/>
    </source>
</evidence>
<evidence type="ECO:0000256" key="1">
    <source>
        <dbReference type="ARBA" id="ARBA00000189"/>
    </source>
</evidence>
<dbReference type="InterPro" id="IPR002016">
    <property type="entry name" value="Haem_peroxidase"/>
</dbReference>
<keyword evidence="9 16" id="KW-0106">Calcium</keyword>
<dbReference type="InterPro" id="IPR019794">
    <property type="entry name" value="Peroxidases_AS"/>
</dbReference>
<evidence type="ECO:0000259" key="20">
    <source>
        <dbReference type="PROSITE" id="PS50873"/>
    </source>
</evidence>
<comment type="cofactor">
    <cofactor evidence="16 19">
        <name>Ca(2+)</name>
        <dbReference type="ChEBI" id="CHEBI:29108"/>
    </cofactor>
    <text evidence="16 19">Binds 2 calcium ions per subunit.</text>
</comment>
<evidence type="ECO:0000256" key="10">
    <source>
        <dbReference type="ARBA" id="ARBA00023002"/>
    </source>
</evidence>
<comment type="function">
    <text evidence="19">Removal of H(2)O(2), oxidation of toxic reductants, biosynthesis and degradation of lignin, suberization, auxin catabolism, response to environmental stresses such as wounding, pathogen attack and oxidative stress.</text>
</comment>
<evidence type="ECO:0000256" key="8">
    <source>
        <dbReference type="ARBA" id="ARBA00022729"/>
    </source>
</evidence>
<dbReference type="PROSITE" id="PS00436">
    <property type="entry name" value="PEROXIDASE_2"/>
    <property type="match status" value="1"/>
</dbReference>
<feature type="disulfide bond" evidence="18">
    <location>
        <begin position="66"/>
        <end position="71"/>
    </location>
</feature>
<evidence type="ECO:0000256" key="18">
    <source>
        <dbReference type="PIRSR" id="PIRSR600823-5"/>
    </source>
</evidence>
<feature type="chain" id="PRO_5015376865" description="Peroxidase" evidence="19">
    <location>
        <begin position="23"/>
        <end position="383"/>
    </location>
</feature>
<dbReference type="GO" id="GO:0042744">
    <property type="term" value="P:hydrogen peroxide catabolic process"/>
    <property type="evidence" value="ECO:0007669"/>
    <property type="project" value="UniProtKB-KW"/>
</dbReference>
<feature type="binding site" evidence="16">
    <location>
        <position position="68"/>
    </location>
    <ligand>
        <name>Ca(2+)</name>
        <dbReference type="ChEBI" id="CHEBI:29108"/>
        <label>1</label>
    </ligand>
</feature>
<dbReference type="PRINTS" id="PR00458">
    <property type="entry name" value="PEROXIDASE"/>
</dbReference>
<dbReference type="PROSITE" id="PS00435">
    <property type="entry name" value="PEROXIDASE_1"/>
    <property type="match status" value="1"/>
</dbReference>
<evidence type="ECO:0000256" key="6">
    <source>
        <dbReference type="ARBA" id="ARBA00022617"/>
    </source>
</evidence>
<keyword evidence="10 19" id="KW-0560">Oxidoreductase</keyword>
<dbReference type="FunFam" id="1.10.520.10:FF:000001">
    <property type="entry name" value="Peroxidase"/>
    <property type="match status" value="1"/>
</dbReference>
<comment type="similarity">
    <text evidence="19">Belongs to the peroxidase family. Classical plant (class III) peroxidase subfamily.</text>
</comment>
<feature type="disulfide bond" evidence="18">
    <location>
        <begin position="193"/>
        <end position="225"/>
    </location>
</feature>
<dbReference type="AlphaFoldDB" id="A0A2U1PXA3"/>
<dbReference type="Gene3D" id="1.10.520.10">
    <property type="match status" value="1"/>
</dbReference>
<evidence type="ECO:0000256" key="17">
    <source>
        <dbReference type="PIRSR" id="PIRSR600823-4"/>
    </source>
</evidence>
<dbReference type="InterPro" id="IPR019793">
    <property type="entry name" value="Peroxidases_heam-ligand_BS"/>
</dbReference>
<evidence type="ECO:0000256" key="13">
    <source>
        <dbReference type="ARBA" id="ARBA00023324"/>
    </source>
</evidence>
<name>A0A2U1PXA3_ARTAN</name>
<feature type="signal peptide" evidence="19">
    <location>
        <begin position="1"/>
        <end position="22"/>
    </location>
</feature>
<dbReference type="PRINTS" id="PR00461">
    <property type="entry name" value="PLPEROXIDASE"/>
</dbReference>
<keyword evidence="7 16" id="KW-0479">Metal-binding</keyword>
<evidence type="ECO:0000256" key="19">
    <source>
        <dbReference type="RuleBase" id="RU362060"/>
    </source>
</evidence>
<evidence type="ECO:0000256" key="9">
    <source>
        <dbReference type="ARBA" id="ARBA00022837"/>
    </source>
</evidence>
<feature type="binding site" evidence="16">
    <location>
        <position position="65"/>
    </location>
    <ligand>
        <name>Ca(2+)</name>
        <dbReference type="ChEBI" id="CHEBI:29108"/>
        <label>1</label>
    </ligand>
</feature>
<dbReference type="InterPro" id="IPR000823">
    <property type="entry name" value="Peroxidase_pln"/>
</dbReference>
<comment type="subcellular location">
    <subcellularLocation>
        <location evidence="19">Secreted</location>
    </subcellularLocation>
</comment>
<evidence type="ECO:0000256" key="3">
    <source>
        <dbReference type="ARBA" id="ARBA00012313"/>
    </source>
</evidence>
<keyword evidence="13 19" id="KW-0376">Hydrogen peroxide</keyword>
<organism evidence="21 22">
    <name type="scientific">Artemisia annua</name>
    <name type="common">Sweet wormwood</name>
    <dbReference type="NCBI Taxonomy" id="35608"/>
    <lineage>
        <taxon>Eukaryota</taxon>
        <taxon>Viridiplantae</taxon>
        <taxon>Streptophyta</taxon>
        <taxon>Embryophyta</taxon>
        <taxon>Tracheophyta</taxon>
        <taxon>Spermatophyta</taxon>
        <taxon>Magnoliopsida</taxon>
        <taxon>eudicotyledons</taxon>
        <taxon>Gunneridae</taxon>
        <taxon>Pentapetalae</taxon>
        <taxon>asterids</taxon>
        <taxon>campanulids</taxon>
        <taxon>Asterales</taxon>
        <taxon>Asteraceae</taxon>
        <taxon>Asteroideae</taxon>
        <taxon>Anthemideae</taxon>
        <taxon>Artemisiinae</taxon>
        <taxon>Artemisia</taxon>
    </lineage>
</organism>
<dbReference type="EC" id="1.11.1.7" evidence="3 19"/>
<feature type="binding site" evidence="16">
    <location>
        <position position="70"/>
    </location>
    <ligand>
        <name>Ca(2+)</name>
        <dbReference type="ChEBI" id="CHEBI:29108"/>
        <label>1</label>
    </ligand>
</feature>
<feature type="binding site" evidence="15">
    <location>
        <position position="156"/>
    </location>
    <ligand>
        <name>substrate</name>
    </ligand>
</feature>
<evidence type="ECO:0000256" key="2">
    <source>
        <dbReference type="ARBA" id="ARBA00006873"/>
    </source>
</evidence>
<feature type="binding site" evidence="16">
    <location>
        <position position="72"/>
    </location>
    <ligand>
        <name>Ca(2+)</name>
        <dbReference type="ChEBI" id="CHEBI:29108"/>
        <label>1</label>
    </ligand>
</feature>
<comment type="similarity">
    <text evidence="2">Belongs to the peroxidase family. Ascorbate peroxidase subfamily.</text>
</comment>
<evidence type="ECO:0000256" key="5">
    <source>
        <dbReference type="ARBA" id="ARBA00022559"/>
    </source>
</evidence>
<feature type="active site" description="Proton acceptor" evidence="14">
    <location>
        <position position="64"/>
    </location>
</feature>
<feature type="domain" description="Plant heme peroxidase family profile" evidence="20">
    <location>
        <begin position="23"/>
        <end position="322"/>
    </location>
</feature>
<dbReference type="GO" id="GO:0005576">
    <property type="term" value="C:extracellular region"/>
    <property type="evidence" value="ECO:0007669"/>
    <property type="project" value="UniProtKB-SubCell"/>
</dbReference>
<dbReference type="EMBL" id="PKPP01000636">
    <property type="protein sequence ID" value="PWA90362.1"/>
    <property type="molecule type" value="Genomic_DNA"/>
</dbReference>
<feature type="binding site" evidence="16">
    <location>
        <position position="83"/>
    </location>
    <ligand>
        <name>Ca(2+)</name>
        <dbReference type="ChEBI" id="CHEBI:29108"/>
        <label>1</label>
    </ligand>
</feature>
<evidence type="ECO:0000256" key="15">
    <source>
        <dbReference type="PIRSR" id="PIRSR600823-2"/>
    </source>
</evidence>
<protein>
    <recommendedName>
        <fullName evidence="3 19">Peroxidase</fullName>
        <ecNumber evidence="3 19">1.11.1.7</ecNumber>
    </recommendedName>
</protein>
<feature type="binding site" evidence="16">
    <location>
        <position position="74"/>
    </location>
    <ligand>
        <name>Ca(2+)</name>
        <dbReference type="ChEBI" id="CHEBI:29108"/>
        <label>1</label>
    </ligand>
</feature>
<evidence type="ECO:0000313" key="22">
    <source>
        <dbReference type="Proteomes" id="UP000245207"/>
    </source>
</evidence>
<dbReference type="InterPro" id="IPR033905">
    <property type="entry name" value="Secretory_peroxidase"/>
</dbReference>
<dbReference type="Proteomes" id="UP000245207">
    <property type="component" value="Unassembled WGS sequence"/>
</dbReference>
<feature type="binding site" evidence="16">
    <location>
        <position position="238"/>
    </location>
    <ligand>
        <name>Ca(2+)</name>
        <dbReference type="ChEBI" id="CHEBI:29108"/>
        <label>2</label>
    </ligand>
</feature>
<comment type="cofactor">
    <cofactor evidence="16 19">
        <name>heme b</name>
        <dbReference type="ChEBI" id="CHEBI:60344"/>
    </cofactor>
    <text evidence="16 19">Binds 1 heme b (iron(II)-protoporphyrin IX) group per subunit.</text>
</comment>
<accession>A0A2U1PXA3</accession>
<feature type="binding site" evidence="16">
    <location>
        <position position="187"/>
    </location>
    <ligand>
        <name>Ca(2+)</name>
        <dbReference type="ChEBI" id="CHEBI:29108"/>
        <label>2</label>
    </ligand>
</feature>
<comment type="caution">
    <text evidence="21">The sequence shown here is derived from an EMBL/GenBank/DDBJ whole genome shotgun (WGS) entry which is preliminary data.</text>
</comment>
<dbReference type="CDD" id="cd00693">
    <property type="entry name" value="secretory_peroxidase"/>
    <property type="match status" value="1"/>
</dbReference>
<feature type="site" description="Transition state stabilizer" evidence="17">
    <location>
        <position position="60"/>
    </location>
</feature>
<keyword evidence="8 19" id="KW-0732">Signal</keyword>
<evidence type="ECO:0000256" key="11">
    <source>
        <dbReference type="ARBA" id="ARBA00023004"/>
    </source>
</evidence>
<feature type="disulfide bond" evidence="18">
    <location>
        <begin position="33"/>
        <end position="109"/>
    </location>
</feature>
<dbReference type="SUPFAM" id="SSF48113">
    <property type="entry name" value="Heme-dependent peroxidases"/>
    <property type="match status" value="1"/>
</dbReference>
<keyword evidence="22" id="KW-1185">Reference proteome</keyword>
<evidence type="ECO:0000256" key="4">
    <source>
        <dbReference type="ARBA" id="ARBA00022525"/>
    </source>
</evidence>
<dbReference type="STRING" id="35608.A0A2U1PXA3"/>
<reference evidence="21 22" key="1">
    <citation type="journal article" date="2018" name="Mol. Plant">
        <title>The genome of Artemisia annua provides insight into the evolution of Asteraceae family and artemisinin biosynthesis.</title>
        <authorList>
            <person name="Shen Q."/>
            <person name="Zhang L."/>
            <person name="Liao Z."/>
            <person name="Wang S."/>
            <person name="Yan T."/>
            <person name="Shi P."/>
            <person name="Liu M."/>
            <person name="Fu X."/>
            <person name="Pan Q."/>
            <person name="Wang Y."/>
            <person name="Lv Z."/>
            <person name="Lu X."/>
            <person name="Zhang F."/>
            <person name="Jiang W."/>
            <person name="Ma Y."/>
            <person name="Chen M."/>
            <person name="Hao X."/>
            <person name="Li L."/>
            <person name="Tang Y."/>
            <person name="Lv G."/>
            <person name="Zhou Y."/>
            <person name="Sun X."/>
            <person name="Brodelius P.E."/>
            <person name="Rose J.K.C."/>
            <person name="Tang K."/>
        </authorList>
    </citation>
    <scope>NUCLEOTIDE SEQUENCE [LARGE SCALE GENOMIC DNA]</scope>
    <source>
        <strain evidence="22">cv. Huhao1</strain>
        <tissue evidence="21">Leaf</tissue>
    </source>
</reference>
<dbReference type="PROSITE" id="PS50873">
    <property type="entry name" value="PEROXIDASE_4"/>
    <property type="match status" value="1"/>
</dbReference>
<feature type="binding site" evidence="16">
    <location>
        <position position="246"/>
    </location>
    <ligand>
        <name>Ca(2+)</name>
        <dbReference type="ChEBI" id="CHEBI:29108"/>
        <label>2</label>
    </ligand>
</feature>
<keyword evidence="6 19" id="KW-0349">Heme</keyword>
<dbReference type="PANTHER" id="PTHR31235">
    <property type="entry name" value="PEROXIDASE 25-RELATED"/>
    <property type="match status" value="1"/>
</dbReference>
<dbReference type="GO" id="GO:0140825">
    <property type="term" value="F:lactoperoxidase activity"/>
    <property type="evidence" value="ECO:0007669"/>
    <property type="project" value="UniProtKB-EC"/>
</dbReference>
<dbReference type="GO" id="GO:0020037">
    <property type="term" value="F:heme binding"/>
    <property type="evidence" value="ECO:0007669"/>
    <property type="project" value="UniProtKB-UniRule"/>
</dbReference>
<dbReference type="InterPro" id="IPR010255">
    <property type="entry name" value="Haem_peroxidase_sf"/>
</dbReference>